<dbReference type="AlphaFoldDB" id="A0AB39XJ74"/>
<accession>A0AB39XJ74</accession>
<proteinExistence type="predicted"/>
<dbReference type="EMBL" id="CP165734">
    <property type="protein sequence ID" value="XDV56787.1"/>
    <property type="molecule type" value="Genomic_DNA"/>
</dbReference>
<gene>
    <name evidence="1" type="ORF">AB8Z38_29880</name>
</gene>
<name>A0AB39XJ74_9BRAD</name>
<reference evidence="1" key="1">
    <citation type="submission" date="2024-08" db="EMBL/GenBank/DDBJ databases">
        <authorList>
            <person name="Chaddad Z."/>
            <person name="Lamrabet M."/>
            <person name="Bouhnik O."/>
            <person name="Alami S."/>
            <person name="Wipf D."/>
            <person name="Courty P.E."/>
            <person name="Missbah El Idrissi M."/>
        </authorList>
    </citation>
    <scope>NUCLEOTIDE SEQUENCE</scope>
    <source>
        <strain evidence="1">LLZ17</strain>
    </source>
</reference>
<organism evidence="1">
    <name type="scientific">Bradyrhizobium sp. LLZ17</name>
    <dbReference type="NCBI Taxonomy" id="3239388"/>
    <lineage>
        <taxon>Bacteria</taxon>
        <taxon>Pseudomonadati</taxon>
        <taxon>Pseudomonadota</taxon>
        <taxon>Alphaproteobacteria</taxon>
        <taxon>Hyphomicrobiales</taxon>
        <taxon>Nitrobacteraceae</taxon>
        <taxon>Bradyrhizobium</taxon>
    </lineage>
</organism>
<sequence>MRYDLDLVNQLCREIGLAVRLDNNHRIEVDLGRDAILCVENAEREEDCLIGFLGVPWHTHDDLMFADACGNYIELDYLDLLTGLKEGRVLVCEREVKGRTVDIWLVHSEYNDELKYLEEGERIIVRRATVQLAGTAPGVTPSRNGISP</sequence>
<evidence type="ECO:0000313" key="1">
    <source>
        <dbReference type="EMBL" id="XDV56787.1"/>
    </source>
</evidence>
<protein>
    <submittedName>
        <fullName evidence="1">Uncharacterized protein</fullName>
    </submittedName>
</protein>
<dbReference type="RefSeq" id="WP_369721234.1">
    <property type="nucleotide sequence ID" value="NZ_CP165734.1"/>
</dbReference>